<dbReference type="AlphaFoldDB" id="A0A093VGE3"/>
<dbReference type="HOGENOM" id="CLU_082453_1_0_1"/>
<gene>
    <name evidence="1" type="ORF">GQ26_0100720</name>
</gene>
<reference evidence="1" key="1">
    <citation type="journal article" date="2014" name="PLoS Genet.">
        <title>Signature Gene Expression Reveals Novel Clues to the Molecular Mechanisms of Dimorphic Transition in Penicillium marneffei.</title>
        <authorList>
            <person name="Yang E."/>
            <person name="Wang G."/>
            <person name="Cai J."/>
            <person name="Woo P.C."/>
            <person name="Lau S.K."/>
            <person name="Yuen K.-Y."/>
            <person name="Chow W.-N."/>
            <person name="Lin X."/>
        </authorList>
    </citation>
    <scope>NUCLEOTIDE SEQUENCE [LARGE SCALE GENOMIC DNA]</scope>
    <source>
        <strain evidence="1">PM1</strain>
    </source>
</reference>
<accession>A0A093VGE3</accession>
<dbReference type="EMBL" id="JPOX01000010">
    <property type="protein sequence ID" value="KFX49024.1"/>
    <property type="molecule type" value="Genomic_DNA"/>
</dbReference>
<comment type="caution">
    <text evidence="1">The sequence shown here is derived from an EMBL/GenBank/DDBJ whole genome shotgun (WGS) entry which is preliminary data.</text>
</comment>
<name>A0A093VGE3_TALMA</name>
<organism evidence="1">
    <name type="scientific">Talaromyces marneffei PM1</name>
    <dbReference type="NCBI Taxonomy" id="1077442"/>
    <lineage>
        <taxon>Eukaryota</taxon>
        <taxon>Fungi</taxon>
        <taxon>Dikarya</taxon>
        <taxon>Ascomycota</taxon>
        <taxon>Pezizomycotina</taxon>
        <taxon>Eurotiomycetes</taxon>
        <taxon>Eurotiomycetidae</taxon>
        <taxon>Eurotiales</taxon>
        <taxon>Trichocomaceae</taxon>
        <taxon>Talaromyces</taxon>
        <taxon>Talaromyces sect. Talaromyces</taxon>
    </lineage>
</organism>
<sequence length="176" mass="20389">MESNIQSIVDALSSRRINTLTELRRMERILLAAVQPHVTDLRESSLVEVLASTWLNYVQNNNLLSELRNLTRDYPFSSELLDEAKGLVMADPERTQSWNFAWLVLVKIDEKNLIDKYAKSLATSPDMWGGSLPQEEMITMLEGKCCEDWKRAVEIMLRHWETQPVARLKISNRNKK</sequence>
<protein>
    <submittedName>
        <fullName evidence="1">Uncharacterized protein</fullName>
    </submittedName>
</protein>
<proteinExistence type="predicted"/>
<dbReference type="eggNOG" id="ENOG502S5KU">
    <property type="taxonomic scope" value="Eukaryota"/>
</dbReference>
<evidence type="ECO:0000313" key="1">
    <source>
        <dbReference type="EMBL" id="KFX49024.1"/>
    </source>
</evidence>